<reference evidence="7 8" key="1">
    <citation type="journal article" date="2020" name="New Microbes New Infect">
        <title>Sellimonas caecigallum sp. nov., description and genome sequence of a new member of the Sellimonas genus isolated from the cecum of feral chicken.</title>
        <authorList>
            <person name="Wongkuna S."/>
            <person name="Ghimire S."/>
            <person name="Antony L."/>
            <person name="Chankhamhaengdecha S."/>
            <person name="Janvilisri T."/>
            <person name="Scaria J."/>
        </authorList>
    </citation>
    <scope>NUCLEOTIDE SEQUENCE [LARGE SCALE GENOMIC DNA]</scope>
    <source>
        <strain evidence="7 8">SW451</strain>
    </source>
</reference>
<evidence type="ECO:0000256" key="5">
    <source>
        <dbReference type="SAM" id="MobiDB-lite"/>
    </source>
</evidence>
<dbReference type="Gene3D" id="3.90.1720.10">
    <property type="entry name" value="endopeptidase domain like (from Nostoc punctiforme)"/>
    <property type="match status" value="1"/>
</dbReference>
<dbReference type="Proteomes" id="UP000779049">
    <property type="component" value="Unassembled WGS sequence"/>
</dbReference>
<comment type="similarity">
    <text evidence="1">Belongs to the peptidase C40 family.</text>
</comment>
<evidence type="ECO:0000256" key="1">
    <source>
        <dbReference type="ARBA" id="ARBA00007074"/>
    </source>
</evidence>
<dbReference type="RefSeq" id="WP_087202203.1">
    <property type="nucleotide sequence ID" value="NZ_CP173660.1"/>
</dbReference>
<proteinExistence type="inferred from homology"/>
<evidence type="ECO:0000256" key="3">
    <source>
        <dbReference type="ARBA" id="ARBA00022801"/>
    </source>
</evidence>
<sequence>MHSFMKKGLFIVAAAGMIGSFQMETSAADTANAGTLSISMEAVLKETKDEYINKEDTQTVIMQEDTEESVVVPEQKGKYLNMAFANISSGYIEVKSSPSQDSDWVGKLYSGSAMTVLGPVGEWTAIQSGNVKGFVETSSIMVGEEAQQEAREREAQAFAENKEVTFSYGETKEEEQARLQREAEEKRRKEEEQRRKSGQAVVDFAKQFIGNPYVWGGTSLTNGADCSGFVQSVYAHFGFSLPRTSTAQRGVGRAVSYAEAQPGDIICYNGHVGIYAGNGQIVNAQDPAHGIGLSPATYTSIVTVRRMF</sequence>
<dbReference type="InterPro" id="IPR038765">
    <property type="entry name" value="Papain-like_cys_pep_sf"/>
</dbReference>
<protein>
    <submittedName>
        <fullName evidence="7">NlpC/P60 family protein</fullName>
    </submittedName>
</protein>
<keyword evidence="4" id="KW-0788">Thiol protease</keyword>
<evidence type="ECO:0000313" key="7">
    <source>
        <dbReference type="EMBL" id="MBY0758752.1"/>
    </source>
</evidence>
<dbReference type="PROSITE" id="PS51935">
    <property type="entry name" value="NLPC_P60"/>
    <property type="match status" value="1"/>
</dbReference>
<accession>A0ABS7L725</accession>
<gene>
    <name evidence="7" type="ORF">FLB61_06590</name>
</gene>
<dbReference type="EMBL" id="VIRV01000007">
    <property type="protein sequence ID" value="MBY0758752.1"/>
    <property type="molecule type" value="Genomic_DNA"/>
</dbReference>
<feature type="region of interest" description="Disordered" evidence="5">
    <location>
        <begin position="169"/>
        <end position="196"/>
    </location>
</feature>
<comment type="caution">
    <text evidence="7">The sequence shown here is derived from an EMBL/GenBank/DDBJ whole genome shotgun (WGS) entry which is preliminary data.</text>
</comment>
<evidence type="ECO:0000256" key="2">
    <source>
        <dbReference type="ARBA" id="ARBA00022670"/>
    </source>
</evidence>
<feature type="domain" description="NlpC/P60" evidence="6">
    <location>
        <begin position="195"/>
        <end position="308"/>
    </location>
</feature>
<dbReference type="Pfam" id="PF00877">
    <property type="entry name" value="NLPC_P60"/>
    <property type="match status" value="1"/>
</dbReference>
<keyword evidence="3" id="KW-0378">Hydrolase</keyword>
<evidence type="ECO:0000259" key="6">
    <source>
        <dbReference type="PROSITE" id="PS51935"/>
    </source>
</evidence>
<keyword evidence="2" id="KW-0645">Protease</keyword>
<feature type="compositionally biased region" description="Basic and acidic residues" evidence="5">
    <location>
        <begin position="170"/>
        <end position="195"/>
    </location>
</feature>
<keyword evidence="8" id="KW-1185">Reference proteome</keyword>
<dbReference type="PANTHER" id="PTHR47053:SF1">
    <property type="entry name" value="MUREIN DD-ENDOPEPTIDASE MEPH-RELATED"/>
    <property type="match status" value="1"/>
</dbReference>
<name>A0ABS7L725_9FIRM</name>
<dbReference type="Gene3D" id="2.30.30.40">
    <property type="entry name" value="SH3 Domains"/>
    <property type="match status" value="1"/>
</dbReference>
<evidence type="ECO:0000256" key="4">
    <source>
        <dbReference type="ARBA" id="ARBA00022807"/>
    </source>
</evidence>
<dbReference type="PANTHER" id="PTHR47053">
    <property type="entry name" value="MUREIN DD-ENDOPEPTIDASE MEPH-RELATED"/>
    <property type="match status" value="1"/>
</dbReference>
<dbReference type="SUPFAM" id="SSF54001">
    <property type="entry name" value="Cysteine proteinases"/>
    <property type="match status" value="1"/>
</dbReference>
<dbReference type="InterPro" id="IPR000064">
    <property type="entry name" value="NLP_P60_dom"/>
</dbReference>
<dbReference type="InterPro" id="IPR051202">
    <property type="entry name" value="Peptidase_C40"/>
</dbReference>
<organism evidence="7 8">
    <name type="scientific">Sellimonas caecigallum</name>
    <dbReference type="NCBI Taxonomy" id="2592333"/>
    <lineage>
        <taxon>Bacteria</taxon>
        <taxon>Bacillati</taxon>
        <taxon>Bacillota</taxon>
        <taxon>Clostridia</taxon>
        <taxon>Lachnospirales</taxon>
        <taxon>Lachnospiraceae</taxon>
        <taxon>Sellimonas</taxon>
    </lineage>
</organism>
<evidence type="ECO:0000313" key="8">
    <source>
        <dbReference type="Proteomes" id="UP000779049"/>
    </source>
</evidence>